<accession>A0A517TT45</accession>
<dbReference type="Proteomes" id="UP000317909">
    <property type="component" value="Chromosome"/>
</dbReference>
<name>A0A517TT45_9BACT</name>
<dbReference type="SUPFAM" id="SSF48371">
    <property type="entry name" value="ARM repeat"/>
    <property type="match status" value="1"/>
</dbReference>
<organism evidence="1 2">
    <name type="scientific">Lacipirellula limnantheis</name>
    <dbReference type="NCBI Taxonomy" id="2528024"/>
    <lineage>
        <taxon>Bacteria</taxon>
        <taxon>Pseudomonadati</taxon>
        <taxon>Planctomycetota</taxon>
        <taxon>Planctomycetia</taxon>
        <taxon>Pirellulales</taxon>
        <taxon>Lacipirellulaceae</taxon>
        <taxon>Lacipirellula</taxon>
    </lineage>
</organism>
<dbReference type="InterPro" id="IPR016024">
    <property type="entry name" value="ARM-type_fold"/>
</dbReference>
<gene>
    <name evidence="1" type="ORF">I41_06800</name>
</gene>
<dbReference type="PROSITE" id="PS51257">
    <property type="entry name" value="PROKAR_LIPOPROTEIN"/>
    <property type="match status" value="1"/>
</dbReference>
<dbReference type="RefSeq" id="WP_168206647.1">
    <property type="nucleotide sequence ID" value="NZ_CP036339.1"/>
</dbReference>
<keyword evidence="2" id="KW-1185">Reference proteome</keyword>
<dbReference type="InterPro" id="IPR004155">
    <property type="entry name" value="PBS_lyase_HEAT"/>
</dbReference>
<dbReference type="Gene3D" id="1.25.10.10">
    <property type="entry name" value="Leucine-rich Repeat Variant"/>
    <property type="match status" value="1"/>
</dbReference>
<dbReference type="InterPro" id="IPR011989">
    <property type="entry name" value="ARM-like"/>
</dbReference>
<dbReference type="Pfam" id="PF13646">
    <property type="entry name" value="HEAT_2"/>
    <property type="match status" value="1"/>
</dbReference>
<dbReference type="SMART" id="SM00567">
    <property type="entry name" value="EZ_HEAT"/>
    <property type="match status" value="2"/>
</dbReference>
<sequence length="227" mass="24105">MLNTLCRVASPAAVGALLLGAATGCQLWPWHVTKDRTTIITPGMRAAAIREIGPRALDEDNDAQTKACEQLALQIRTEPDPIVRRAIQETVAEFRTPMASAMLLAGLNDDDRDVKVTCCRLLGKRKEAKAVEPLSKMVATDADLDVRLAAVNALGDMETKESIAGLAAALKDRDPAMQYAGVEAMKKTAPDQELGNDVQAWRAYASSVVGPAPAASVATQPGETAVK</sequence>
<dbReference type="EMBL" id="CP036339">
    <property type="protein sequence ID" value="QDT71522.1"/>
    <property type="molecule type" value="Genomic_DNA"/>
</dbReference>
<reference evidence="1 2" key="1">
    <citation type="submission" date="2019-02" db="EMBL/GenBank/DDBJ databases">
        <title>Deep-cultivation of Planctomycetes and their phenomic and genomic characterization uncovers novel biology.</title>
        <authorList>
            <person name="Wiegand S."/>
            <person name="Jogler M."/>
            <person name="Boedeker C."/>
            <person name="Pinto D."/>
            <person name="Vollmers J."/>
            <person name="Rivas-Marin E."/>
            <person name="Kohn T."/>
            <person name="Peeters S.H."/>
            <person name="Heuer A."/>
            <person name="Rast P."/>
            <person name="Oberbeckmann S."/>
            <person name="Bunk B."/>
            <person name="Jeske O."/>
            <person name="Meyerdierks A."/>
            <person name="Storesund J.E."/>
            <person name="Kallscheuer N."/>
            <person name="Luecker S."/>
            <person name="Lage O.M."/>
            <person name="Pohl T."/>
            <person name="Merkel B.J."/>
            <person name="Hornburger P."/>
            <person name="Mueller R.-W."/>
            <person name="Bruemmer F."/>
            <person name="Labrenz M."/>
            <person name="Spormann A.M."/>
            <person name="Op den Camp H."/>
            <person name="Overmann J."/>
            <person name="Amann R."/>
            <person name="Jetten M.S.M."/>
            <person name="Mascher T."/>
            <person name="Medema M.H."/>
            <person name="Devos D.P."/>
            <person name="Kaster A.-K."/>
            <person name="Ovreas L."/>
            <person name="Rohde M."/>
            <person name="Galperin M.Y."/>
            <person name="Jogler C."/>
        </authorList>
    </citation>
    <scope>NUCLEOTIDE SEQUENCE [LARGE SCALE GENOMIC DNA]</scope>
    <source>
        <strain evidence="1 2">I41</strain>
    </source>
</reference>
<dbReference type="AlphaFoldDB" id="A0A517TT45"/>
<evidence type="ECO:0000313" key="2">
    <source>
        <dbReference type="Proteomes" id="UP000317909"/>
    </source>
</evidence>
<proteinExistence type="predicted"/>
<dbReference type="KEGG" id="llh:I41_06800"/>
<protein>
    <submittedName>
        <fullName evidence="1">HEAT repeat protein</fullName>
    </submittedName>
</protein>
<evidence type="ECO:0000313" key="1">
    <source>
        <dbReference type="EMBL" id="QDT71522.1"/>
    </source>
</evidence>